<comment type="similarity">
    <text evidence="1">Belongs to the sodium:galactoside symporter (TC 2.A.2) family.</text>
</comment>
<dbReference type="STRING" id="634436.SAMN05216361_3268"/>
<sequence>MISVKEKVAYGLGDTASNFIFQTVMLFLTYYYTDIVGLNPATVGSMFLLVRLIDAVTDPLMGSLADRTRTRWGSYRPYLLWLALPFAIISVLAFTTPDTDYQGKLMYAVTSYIALMLMYTAINIPYSALGGVITSDPDERVSVQSYRFIFAMIGGLIVSSFTLPLVGYLGEGDDAKGYQLTMLVMGVVGMCLFLLCFAGTQERLKPEKPLSMPLIAQLKSVWRNDQCRILCLVSVVLLTGILLRNSLTIYYVKYVLNRPEDVTLFVTIGMVGGLIGCAFAHPLAKRLGKIRLYILLQLGAGAACLVNFFIPVNLWLVALAVHFVWGFLLQMSSPLLWAKMADVTDYGEAQTGVRLTGVTFSTIVFFIKVGVALGSAMSGWLLAFYGYEAGSVTEQVSNGIAFSFCILPALMSVLVVIIMRWYTLDTQRVEAAQQQIQAARLSATH</sequence>
<dbReference type="GO" id="GO:0015293">
    <property type="term" value="F:symporter activity"/>
    <property type="evidence" value="ECO:0007669"/>
    <property type="project" value="InterPro"/>
</dbReference>
<dbReference type="Pfam" id="PF13347">
    <property type="entry name" value="MFS_2"/>
    <property type="match status" value="1"/>
</dbReference>
<reference evidence="4" key="1">
    <citation type="submission" date="2016-11" db="EMBL/GenBank/DDBJ databases">
        <authorList>
            <person name="Varghese N."/>
            <person name="Submissions S."/>
        </authorList>
    </citation>
    <scope>NUCLEOTIDE SEQUENCE [LARGE SCALE GENOMIC DNA]</scope>
    <source>
        <strain evidence="4">CGMCC 1.8995</strain>
    </source>
</reference>
<keyword evidence="2" id="KW-0472">Membrane</keyword>
<evidence type="ECO:0000313" key="3">
    <source>
        <dbReference type="EMBL" id="SHG89971.1"/>
    </source>
</evidence>
<dbReference type="Proteomes" id="UP000184520">
    <property type="component" value="Unassembled WGS sequence"/>
</dbReference>
<keyword evidence="2" id="KW-1133">Transmembrane helix</keyword>
<feature type="transmembrane region" description="Helical" evidence="2">
    <location>
        <begin position="229"/>
        <end position="250"/>
    </location>
</feature>
<dbReference type="PANTHER" id="PTHR11328:SF24">
    <property type="entry name" value="MAJOR FACILITATOR SUPERFAMILY (MFS) PROFILE DOMAIN-CONTAINING PROTEIN"/>
    <property type="match status" value="1"/>
</dbReference>
<dbReference type="Gene3D" id="1.20.1250.20">
    <property type="entry name" value="MFS general substrate transporter like domains"/>
    <property type="match status" value="2"/>
</dbReference>
<keyword evidence="2" id="KW-0812">Transmembrane</keyword>
<dbReference type="CDD" id="cd17332">
    <property type="entry name" value="MFS_MelB_like"/>
    <property type="match status" value="1"/>
</dbReference>
<dbReference type="GO" id="GO:0006814">
    <property type="term" value="P:sodium ion transport"/>
    <property type="evidence" value="ECO:0007669"/>
    <property type="project" value="InterPro"/>
</dbReference>
<dbReference type="GO" id="GO:0005886">
    <property type="term" value="C:plasma membrane"/>
    <property type="evidence" value="ECO:0007669"/>
    <property type="project" value="TreeGrafter"/>
</dbReference>
<dbReference type="SUPFAM" id="SSF103473">
    <property type="entry name" value="MFS general substrate transporter"/>
    <property type="match status" value="1"/>
</dbReference>
<feature type="transmembrane region" description="Helical" evidence="2">
    <location>
        <begin position="38"/>
        <end position="57"/>
    </location>
</feature>
<dbReference type="GO" id="GO:0008643">
    <property type="term" value="P:carbohydrate transport"/>
    <property type="evidence" value="ECO:0007669"/>
    <property type="project" value="InterPro"/>
</dbReference>
<dbReference type="NCBIfam" id="TIGR00792">
    <property type="entry name" value="gph"/>
    <property type="match status" value="1"/>
</dbReference>
<feature type="transmembrane region" description="Helical" evidence="2">
    <location>
        <begin position="292"/>
        <end position="310"/>
    </location>
</feature>
<dbReference type="OrthoDB" id="181905at2"/>
<evidence type="ECO:0000256" key="2">
    <source>
        <dbReference type="SAM" id="Phobius"/>
    </source>
</evidence>
<dbReference type="InterPro" id="IPR001927">
    <property type="entry name" value="Na/Gal_symport"/>
</dbReference>
<feature type="transmembrane region" description="Helical" evidence="2">
    <location>
        <begin position="145"/>
        <end position="166"/>
    </location>
</feature>
<dbReference type="EMBL" id="FQWD01000005">
    <property type="protein sequence ID" value="SHG89971.1"/>
    <property type="molecule type" value="Genomic_DNA"/>
</dbReference>
<dbReference type="RefSeq" id="WP_073324231.1">
    <property type="nucleotide sequence ID" value="NZ_FQWD01000005.1"/>
</dbReference>
<dbReference type="InterPro" id="IPR039672">
    <property type="entry name" value="MFS_2"/>
</dbReference>
<evidence type="ECO:0000313" key="4">
    <source>
        <dbReference type="Proteomes" id="UP000184520"/>
    </source>
</evidence>
<feature type="transmembrane region" description="Helical" evidence="2">
    <location>
        <begin position="109"/>
        <end position="133"/>
    </location>
</feature>
<dbReference type="PANTHER" id="PTHR11328">
    <property type="entry name" value="MAJOR FACILITATOR SUPERFAMILY DOMAIN-CONTAINING PROTEIN"/>
    <property type="match status" value="1"/>
</dbReference>
<feature type="transmembrane region" description="Helical" evidence="2">
    <location>
        <begin position="78"/>
        <end position="97"/>
    </location>
</feature>
<feature type="transmembrane region" description="Helical" evidence="2">
    <location>
        <begin position="316"/>
        <end position="337"/>
    </location>
</feature>
<protein>
    <submittedName>
        <fullName evidence="3">Glycoside/pentoside/hexuronide:cation symporter, GPH family</fullName>
    </submittedName>
</protein>
<gene>
    <name evidence="3" type="ORF">SAMN05216361_3268</name>
</gene>
<organism evidence="3 4">
    <name type="scientific">Marisediminitalea aggregata</name>
    <dbReference type="NCBI Taxonomy" id="634436"/>
    <lineage>
        <taxon>Bacteria</taxon>
        <taxon>Pseudomonadati</taxon>
        <taxon>Pseudomonadota</taxon>
        <taxon>Gammaproteobacteria</taxon>
        <taxon>Alteromonadales</taxon>
        <taxon>Alteromonadaceae</taxon>
        <taxon>Marisediminitalea</taxon>
    </lineage>
</organism>
<dbReference type="AlphaFoldDB" id="A0A1M5NKC7"/>
<feature type="transmembrane region" description="Helical" evidence="2">
    <location>
        <begin position="399"/>
        <end position="419"/>
    </location>
</feature>
<feature type="transmembrane region" description="Helical" evidence="2">
    <location>
        <begin position="178"/>
        <end position="198"/>
    </location>
</feature>
<proteinExistence type="inferred from homology"/>
<feature type="transmembrane region" description="Helical" evidence="2">
    <location>
        <begin position="358"/>
        <end position="387"/>
    </location>
</feature>
<feature type="transmembrane region" description="Helical" evidence="2">
    <location>
        <begin position="262"/>
        <end position="280"/>
    </location>
</feature>
<dbReference type="InterPro" id="IPR036259">
    <property type="entry name" value="MFS_trans_sf"/>
</dbReference>
<keyword evidence="4" id="KW-1185">Reference proteome</keyword>
<name>A0A1M5NKC7_9ALTE</name>
<accession>A0A1M5NKC7</accession>
<evidence type="ECO:0000256" key="1">
    <source>
        <dbReference type="ARBA" id="ARBA00009617"/>
    </source>
</evidence>